<dbReference type="InterPro" id="IPR000674">
    <property type="entry name" value="Ald_Oxase/Xan_DH_a/b"/>
</dbReference>
<sequence>MIGASAHRKEGRAKVMGTAIYTDDKFVPNALHGVTVRSQVPRGILKGIHFGEGIPWAEFTIVTAADIPGKNLVASVVHDQPFLVGIGEAITHMEQPILLLAHPDRHLAEKARLAVSLEVEELPAILDIQASLDLEQVIYGTHNLLKEIRIQKGDPATVWERAAHVIEGEYFTGAQEQMYLETNAMVAVVEEKDAQTWVTVWGSLQCPYYVHGALKQLFGLPEERVRVVAMEMGGAFGGKEDYPSVNGGHAALLAWKSGRPVKLIYDREEDLACTTKRHPSRSRLKTAFDAEGMLLALETDFVLDGGAYATMSPVVLSRGAIHAAGLYRCPHVKVHARAVATNTPPPGAFRGFGAPQSLFAMERHMDVCARKLGLDPVELRRKNFLRMGDTMATGQVIREDLDLGGLMDRALAEIGYHDKRAAHAITNQGEGPIKRGLGFSVFMHGCGFTGSGESYLASVAGVEGLADGTVSILAASTEMGQGKNTVFSQIVAEALKVPFDMVDVAEVDTDRVPNSGPTVASRSTMMVGRILEDAAIGFKQALVQQGFLQEPYTADAFRAAVARAVESLGSVKCYGQYHRPPNIIWNDSTYQGDAYPTYSWACYAAEVAVDLDTYEVKVEDFVAVQEVGRVVNPRLAAGQVEGGVAQGIGWGLWEEVTTKQGRMINNQMTNYIIPTSADLPRIKVVFLENAHPAGPGGAKGIGELPMDGPAPALVNALEAALGPLRLDEVPMTPERLMARCEEVANG</sequence>
<evidence type="ECO:0000313" key="3">
    <source>
        <dbReference type="Proteomes" id="UP000886657"/>
    </source>
</evidence>
<dbReference type="InterPro" id="IPR016208">
    <property type="entry name" value="Ald_Oxase/xanthine_DH-like"/>
</dbReference>
<dbReference type="Pfam" id="PF01315">
    <property type="entry name" value="Ald_Xan_dh_C"/>
    <property type="match status" value="1"/>
</dbReference>
<dbReference type="GO" id="GO:0005506">
    <property type="term" value="F:iron ion binding"/>
    <property type="evidence" value="ECO:0007669"/>
    <property type="project" value="InterPro"/>
</dbReference>
<dbReference type="EMBL" id="JADKIO010000006">
    <property type="protein sequence ID" value="MBK9796411.1"/>
    <property type="molecule type" value="Genomic_DNA"/>
</dbReference>
<dbReference type="SMART" id="SM01008">
    <property type="entry name" value="Ald_Xan_dh_C"/>
    <property type="match status" value="1"/>
</dbReference>
<dbReference type="InterPro" id="IPR036856">
    <property type="entry name" value="Ald_Oxase/Xan_DH_a/b_sf"/>
</dbReference>
<proteinExistence type="predicted"/>
<organism evidence="2 3">
    <name type="scientific">Candidatus Geothrix skivensis</name>
    <dbReference type="NCBI Taxonomy" id="2954439"/>
    <lineage>
        <taxon>Bacteria</taxon>
        <taxon>Pseudomonadati</taxon>
        <taxon>Acidobacteriota</taxon>
        <taxon>Holophagae</taxon>
        <taxon>Holophagales</taxon>
        <taxon>Holophagaceae</taxon>
        <taxon>Geothrix</taxon>
    </lineage>
</organism>
<feature type="domain" description="Aldehyde oxidase/xanthine dehydrogenase a/b hammerhead" evidence="1">
    <location>
        <begin position="16"/>
        <end position="123"/>
    </location>
</feature>
<dbReference type="Pfam" id="PF20256">
    <property type="entry name" value="MoCoBD_2"/>
    <property type="match status" value="1"/>
</dbReference>
<dbReference type="InterPro" id="IPR046867">
    <property type="entry name" value="AldOxase/xan_DH_MoCoBD2"/>
</dbReference>
<dbReference type="AlphaFoldDB" id="A0A9D7XGM5"/>
<dbReference type="PANTHER" id="PTHR11908">
    <property type="entry name" value="XANTHINE DEHYDROGENASE"/>
    <property type="match status" value="1"/>
</dbReference>
<name>A0A9D7XGM5_9BACT</name>
<gene>
    <name evidence="2" type="ORF">IPP58_07915</name>
</gene>
<dbReference type="SUPFAM" id="SSF54665">
    <property type="entry name" value="CO dehydrogenase molybdoprotein N-domain-like"/>
    <property type="match status" value="1"/>
</dbReference>
<dbReference type="SUPFAM" id="SSF56003">
    <property type="entry name" value="Molybdenum cofactor-binding domain"/>
    <property type="match status" value="1"/>
</dbReference>
<dbReference type="Pfam" id="PF02738">
    <property type="entry name" value="MoCoBD_1"/>
    <property type="match status" value="1"/>
</dbReference>
<dbReference type="Proteomes" id="UP000886657">
    <property type="component" value="Unassembled WGS sequence"/>
</dbReference>
<dbReference type="InterPro" id="IPR008274">
    <property type="entry name" value="AldOxase/xan_DH_MoCoBD1"/>
</dbReference>
<reference evidence="2" key="1">
    <citation type="submission" date="2020-10" db="EMBL/GenBank/DDBJ databases">
        <title>Connecting structure to function with the recovery of over 1000 high-quality activated sludge metagenome-assembled genomes encoding full-length rRNA genes using long-read sequencing.</title>
        <authorList>
            <person name="Singleton C.M."/>
            <person name="Petriglieri F."/>
            <person name="Kristensen J.M."/>
            <person name="Kirkegaard R.H."/>
            <person name="Michaelsen T.Y."/>
            <person name="Andersen M.H."/>
            <person name="Karst S.M."/>
            <person name="Dueholm M.S."/>
            <person name="Nielsen P.H."/>
            <person name="Albertsen M."/>
        </authorList>
    </citation>
    <scope>NUCLEOTIDE SEQUENCE</scope>
    <source>
        <strain evidence="2">Skiv_18-Q3-R9-52_MAXAC.067</strain>
    </source>
</reference>
<dbReference type="Gene3D" id="3.30.365.10">
    <property type="entry name" value="Aldehyde oxidase/xanthine dehydrogenase, molybdopterin binding domain"/>
    <property type="match status" value="4"/>
</dbReference>
<protein>
    <submittedName>
        <fullName evidence="2">Xanthine dehydrogenase family protein</fullName>
    </submittedName>
</protein>
<evidence type="ECO:0000259" key="1">
    <source>
        <dbReference type="SMART" id="SM01008"/>
    </source>
</evidence>
<dbReference type="Gene3D" id="3.90.1170.50">
    <property type="entry name" value="Aldehyde oxidase/xanthine dehydrogenase, a/b hammerhead"/>
    <property type="match status" value="1"/>
</dbReference>
<evidence type="ECO:0000313" key="2">
    <source>
        <dbReference type="EMBL" id="MBK9796411.1"/>
    </source>
</evidence>
<comment type="caution">
    <text evidence="2">The sequence shown here is derived from an EMBL/GenBank/DDBJ whole genome shotgun (WGS) entry which is preliminary data.</text>
</comment>
<dbReference type="GO" id="GO:0016491">
    <property type="term" value="F:oxidoreductase activity"/>
    <property type="evidence" value="ECO:0007669"/>
    <property type="project" value="InterPro"/>
</dbReference>
<accession>A0A9D7XGM5</accession>
<dbReference type="InterPro" id="IPR037165">
    <property type="entry name" value="AldOxase/xan_DH_Mopterin-bd_sf"/>
</dbReference>
<dbReference type="PANTHER" id="PTHR11908:SF157">
    <property type="entry name" value="XANTHINE DEHYDROGENASE SUBUNIT D-RELATED"/>
    <property type="match status" value="1"/>
</dbReference>